<keyword evidence="4" id="KW-0677">Repeat</keyword>
<gene>
    <name evidence="8" type="primary">CRYBG1</name>
</gene>
<keyword evidence="3" id="KW-0273">Eye lens protein</keyword>
<feature type="compositionally biased region" description="Basic and acidic residues" evidence="5">
    <location>
        <begin position="612"/>
        <end position="623"/>
    </location>
</feature>
<feature type="compositionally biased region" description="Low complexity" evidence="5">
    <location>
        <begin position="365"/>
        <end position="390"/>
    </location>
</feature>
<evidence type="ECO:0000256" key="3">
    <source>
        <dbReference type="ARBA" id="ARBA00022613"/>
    </source>
</evidence>
<dbReference type="SUPFAM" id="SSF49695">
    <property type="entry name" value="gamma-Crystallin-like"/>
    <property type="match status" value="3"/>
</dbReference>
<feature type="compositionally biased region" description="Basic and acidic residues" evidence="5">
    <location>
        <begin position="488"/>
        <end position="501"/>
    </location>
</feature>
<dbReference type="PROSITE" id="PS50231">
    <property type="entry name" value="RICIN_B_LECTIN"/>
    <property type="match status" value="1"/>
</dbReference>
<dbReference type="Proteomes" id="UP001652624">
    <property type="component" value="Chromosome 4"/>
</dbReference>
<organism evidence="7 8">
    <name type="scientific">Erinaceus europaeus</name>
    <name type="common">Western European hedgehog</name>
    <dbReference type="NCBI Taxonomy" id="9365"/>
    <lineage>
        <taxon>Eukaryota</taxon>
        <taxon>Metazoa</taxon>
        <taxon>Chordata</taxon>
        <taxon>Craniata</taxon>
        <taxon>Vertebrata</taxon>
        <taxon>Euteleostomi</taxon>
        <taxon>Mammalia</taxon>
        <taxon>Eutheria</taxon>
        <taxon>Laurasiatheria</taxon>
        <taxon>Eulipotyphla</taxon>
        <taxon>Erinaceidae</taxon>
        <taxon>Erinaceinae</taxon>
        <taxon>Erinaceus</taxon>
    </lineage>
</organism>
<feature type="region of interest" description="Disordered" evidence="5">
    <location>
        <begin position="803"/>
        <end position="839"/>
    </location>
</feature>
<dbReference type="Gene3D" id="2.80.10.50">
    <property type="match status" value="1"/>
</dbReference>
<reference evidence="8" key="1">
    <citation type="submission" date="2025-08" db="UniProtKB">
        <authorList>
            <consortium name="RefSeq"/>
        </authorList>
    </citation>
    <scope>IDENTIFICATION</scope>
</reference>
<feature type="compositionally biased region" description="Polar residues" evidence="5">
    <location>
        <begin position="711"/>
        <end position="721"/>
    </location>
</feature>
<feature type="compositionally biased region" description="Polar residues" evidence="5">
    <location>
        <begin position="103"/>
        <end position="119"/>
    </location>
</feature>
<feature type="region of interest" description="Disordered" evidence="5">
    <location>
        <begin position="546"/>
        <end position="777"/>
    </location>
</feature>
<feature type="region of interest" description="Disordered" evidence="5">
    <location>
        <begin position="1163"/>
        <end position="1195"/>
    </location>
</feature>
<dbReference type="PANTHER" id="PTHR11818:SF2">
    <property type="entry name" value="BETA_GAMMA CRYSTALLIN DOMAIN-CONTAINING PROTEIN 1"/>
    <property type="match status" value="1"/>
</dbReference>
<evidence type="ECO:0000256" key="1">
    <source>
        <dbReference type="ARBA" id="ARBA00003689"/>
    </source>
</evidence>
<dbReference type="Pfam" id="PF00652">
    <property type="entry name" value="Ricin_B_lectin"/>
    <property type="match status" value="1"/>
</dbReference>
<dbReference type="InterPro" id="IPR011024">
    <property type="entry name" value="G_crystallin-like"/>
</dbReference>
<dbReference type="InterPro" id="IPR001064">
    <property type="entry name" value="Beta/gamma_crystallin"/>
</dbReference>
<feature type="region of interest" description="Disordered" evidence="5">
    <location>
        <begin position="22"/>
        <end position="289"/>
    </location>
</feature>
<feature type="region of interest" description="Disordered" evidence="5">
    <location>
        <begin position="897"/>
        <end position="979"/>
    </location>
</feature>
<feature type="compositionally biased region" description="Polar residues" evidence="5">
    <location>
        <begin position="729"/>
        <end position="743"/>
    </location>
</feature>
<dbReference type="Gene3D" id="2.60.20.10">
    <property type="entry name" value="Crystallins"/>
    <property type="match status" value="6"/>
</dbReference>
<protein>
    <submittedName>
        <fullName evidence="8">Beta/gamma crystallin domain-containing protein 1 isoform X1</fullName>
    </submittedName>
</protein>
<comment type="function">
    <text evidence="1">Crystallins are the dominant structural components of the vertebrate eye lens.</text>
</comment>
<feature type="compositionally biased region" description="Low complexity" evidence="5">
    <location>
        <begin position="756"/>
        <end position="768"/>
    </location>
</feature>
<dbReference type="GeneID" id="103114286"/>
<dbReference type="SMART" id="SM00458">
    <property type="entry name" value="RICIN"/>
    <property type="match status" value="1"/>
</dbReference>
<dbReference type="SUPFAM" id="SSF50370">
    <property type="entry name" value="Ricin B-like lectins"/>
    <property type="match status" value="1"/>
</dbReference>
<evidence type="ECO:0000313" key="7">
    <source>
        <dbReference type="Proteomes" id="UP001652624"/>
    </source>
</evidence>
<dbReference type="InterPro" id="IPR000772">
    <property type="entry name" value="Ricin_B_lectin"/>
</dbReference>
<feature type="domain" description="Beta/gamma crystallin 'Greek key'" evidence="6">
    <location>
        <begin position="1570"/>
        <end position="1612"/>
    </location>
</feature>
<feature type="compositionally biased region" description="Basic residues" evidence="5">
    <location>
        <begin position="320"/>
        <end position="331"/>
    </location>
</feature>
<comment type="similarity">
    <text evidence="2">Belongs to the beta/gamma-crystallin family.</text>
</comment>
<dbReference type="PROSITE" id="PS50915">
    <property type="entry name" value="CRYSTALLIN_BETA_GAMMA"/>
    <property type="match status" value="8"/>
</dbReference>
<dbReference type="InterPro" id="IPR050252">
    <property type="entry name" value="Beta/Gamma-Crystallin"/>
</dbReference>
<feature type="domain" description="Beta/gamma crystallin 'Greek key'" evidence="6">
    <location>
        <begin position="1842"/>
        <end position="1883"/>
    </location>
</feature>
<feature type="compositionally biased region" description="Polar residues" evidence="5">
    <location>
        <begin position="1265"/>
        <end position="1274"/>
    </location>
</feature>
<evidence type="ECO:0000313" key="8">
    <source>
        <dbReference type="RefSeq" id="XP_060046662.1"/>
    </source>
</evidence>
<feature type="domain" description="Beta/gamma crystallin 'Greek key'" evidence="6">
    <location>
        <begin position="1752"/>
        <end position="1795"/>
    </location>
</feature>
<feature type="compositionally biased region" description="Low complexity" evidence="5">
    <location>
        <begin position="1163"/>
        <end position="1176"/>
    </location>
</feature>
<dbReference type="PRINTS" id="PR01367">
    <property type="entry name" value="BGCRYSTALLIN"/>
</dbReference>
<feature type="compositionally biased region" description="Pro residues" evidence="5">
    <location>
        <begin position="263"/>
        <end position="276"/>
    </location>
</feature>
<feature type="compositionally biased region" description="Basic and acidic residues" evidence="5">
    <location>
        <begin position="1099"/>
        <end position="1117"/>
    </location>
</feature>
<feature type="domain" description="Beta/gamma crystallin 'Greek key'" evidence="6">
    <location>
        <begin position="1464"/>
        <end position="1506"/>
    </location>
</feature>
<feature type="compositionally biased region" description="Polar residues" evidence="5">
    <location>
        <begin position="84"/>
        <end position="96"/>
    </location>
</feature>
<dbReference type="PANTHER" id="PTHR11818">
    <property type="entry name" value="BETA/GAMMA CRYSTALLIN"/>
    <property type="match status" value="1"/>
</dbReference>
<dbReference type="CDD" id="cd23464">
    <property type="entry name" value="beta-trefoil_Ricin_CRYBG1"/>
    <property type="match status" value="1"/>
</dbReference>
<feature type="compositionally biased region" description="Basic and acidic residues" evidence="5">
    <location>
        <begin position="206"/>
        <end position="216"/>
    </location>
</feature>
<feature type="compositionally biased region" description="Basic and acidic residues" evidence="5">
    <location>
        <begin position="431"/>
        <end position="442"/>
    </location>
</feature>
<evidence type="ECO:0000256" key="2">
    <source>
        <dbReference type="ARBA" id="ARBA00009646"/>
    </source>
</evidence>
<evidence type="ECO:0000256" key="5">
    <source>
        <dbReference type="SAM" id="MobiDB-lite"/>
    </source>
</evidence>
<feature type="domain" description="Beta/gamma crystallin 'Greek key'" evidence="6">
    <location>
        <begin position="1661"/>
        <end position="1703"/>
    </location>
</feature>
<feature type="compositionally biased region" description="Polar residues" evidence="5">
    <location>
        <begin position="963"/>
        <end position="979"/>
    </location>
</feature>
<feature type="compositionally biased region" description="Low complexity" evidence="5">
    <location>
        <begin position="333"/>
        <end position="357"/>
    </location>
</feature>
<proteinExistence type="inferred from homology"/>
<sequence length="2020" mass="217731">MGGRTCCSCGCGCGRCNGCANNRSRSVDTRNRRSDSRNRYDNSRSRYYDRDLESRAQPPEENKRKPVLGKLGNLFTAGRRRSTRNGGESPTSSNAKSLPPKDVTSSQVPDSENRSTQPDSPAEQDADPGEEGSPLKAQEPGEESSDPCPQAAPQDAELSLGPSSPAAAAAQQCHEGDSPQLEPLEVEGETFPDATTAAKQNSAGREAAEARARCAGEDAGGQQETPQGPGGVSGPSGQALRAAGPEEAAERSPGQGAGGGGSPEPPEGAPAAPGEPPARGADRPGQPAHVLAFDIYLSKTEVAAAAEDCSDPEDMDKRPGGRRSGRRRRAPRAGESPAAAHAAGSEDPVAAPGAPADAEQKVKPGRAAAEGGAASAAAASAPASPGPRGQPRADAERSRPAPPAASPTKRRGKSRLPEAGPTSSPAAAGAARRETPPKKAPEAAKAAPGDSAEEAARGSPRELTVKSSSLLPEIRPEHKRGPLLFNHFDGRGEGSRCKEVGRATASSDPDGLKPRNHFGASRSTVTTKVTLPAKPKHVELNLKTPKNLDSLGNEHNPFSQPVHKGNTATKISLFENKRATSSPRHADVRGPRNTAASSKTFVGRAKLNLAKKAKEMEQPEKKVTPSSQQNGVLGKDTSSENKVTLPGEDVLPATQNLSGKGTEGESSEAQGLASQLSQGDEAETAADAGCPAEPLVTAQVPVRDHKLFVEDSSSATDSTTPGLEHRTAETAQDSLPVLDTSSVPAAVSALQEKPPAESSSGPSLSLPASSPPGAPDATCTHVPISHCSGVDLKVSENHNGCALPVSHQNNEEMPPAHPAEGGTNSSPLSAVHSSEAVGRECPSTVLVQVRSFVLPEKSTQGVSSQVVTDSSEVREVQLPSCHDTELEAVSLASCDLQKEEVQGPQSTSPTHSHSREEPGAESGPQVSPPGSQKALPVHTQNQSDGAPPIAEPGSRNHLETPPRSAQNAVNGQDSPASLLNISADSEDSVFDSSSDMEKFTEIIKKMDSMVCVPQKKKKARVPNSPTPYFAMPPIHEDNLEKVLDPNVFTFGLGKKKESQPEMSPALHLMQSLDTKSKLRPKRTSTEESFLFRSLHAHTNGREEPLADAETHDKDNRDVTNGGVKRSRLEKSALFSSILSSLPQDKIFSPSVTSVNTMTTAFSTSQNTSLSRSSASQPVAEGAPPSRTDKVQPNLLPGSSSKVFNFDASNASHSGLKSPSYMEKFLQREETKKDVNSRSNLHFPETKFSEFLKPKKKDDPEKAEQTESVVQSSLSNHGNSDMDFVGIFTSSRFDPNIAFSGMSLSESAILRGNTQNKINPRPGKVVIYIEPDVSEECIEVFGDVQDCSSWSLSPAILLKVVRGCWILYEKPNFEGHSIPLEEGEVELSGLWGIDDDLEKNEETESAKPVVIGSIRRVVQDYRVSQIDLFTEPEGLGLLTSYFDDIEEMQGFGIMQKTCSIKVHWGTWLIYEGPGFQGDPFILEPGEYPDLSFWDTEEAYIGSMRPLKMGGRKVEFPTDPKVVIYEKPFFEGRCVELETEMYSFTEGEEAEEAAKDERLPFPSVGSMKVLRGVWVAYEKPGFSGHQYLLEEGEYKDWKDWGGYSGELQSLRPVLGDFTNAHMIMYSEKNFGAKGSSIDVLGIVADLKETGYGVKTQSINVLSGVWVAYENPDFTGEQYILDKGFYTTFEDWGGKNYKISSVQPICLDSFSGPRRRNQIHLFSEPQFQGCSQSFEETTGQIDDSFSAKSCRVVGGSWVAYDGENFSGNQYVLEEGHYPCLSAMGCLSGATFKSLRFIDAEFSEPRIILFEREDFKGKKIELNAETVNLRSLGFNTQIRSVQVIGGIWVTYEYGNYRGRQFLLSPADVPNWYEFSGCRQIGSLRPFVQKRIYFRLRNKATGLFMSTNGNLEDLKLLRIQVMEDVGADDQIWIYQEGCIKCRIAEDCCLTIVGSLVTSGSKLGLALDQSVDSQFWSMKSDGRIYSKLKPNLVLDVKGGAQYDQNHIILNTVSQEKLTQVWEAMVL</sequence>
<dbReference type="RefSeq" id="XP_060046662.1">
    <property type="nucleotide sequence ID" value="XM_060190679.1"/>
</dbReference>
<feature type="domain" description="Beta/gamma crystallin 'Greek key'" evidence="6">
    <location>
        <begin position="1362"/>
        <end position="1409"/>
    </location>
</feature>
<accession>A0ABM3XCW8</accession>
<dbReference type="Pfam" id="PF00030">
    <property type="entry name" value="Crystall"/>
    <property type="match status" value="6"/>
</dbReference>
<dbReference type="SMART" id="SM00247">
    <property type="entry name" value="XTALbg"/>
    <property type="match status" value="6"/>
</dbReference>
<feature type="compositionally biased region" description="Low complexity" evidence="5">
    <location>
        <begin position="417"/>
        <end position="430"/>
    </location>
</feature>
<feature type="compositionally biased region" description="Basic and acidic residues" evidence="5">
    <location>
        <begin position="1247"/>
        <end position="1264"/>
    </location>
</feature>
<feature type="region of interest" description="Disordered" evidence="5">
    <location>
        <begin position="305"/>
        <end position="525"/>
    </location>
</feature>
<feature type="compositionally biased region" description="Basic and acidic residues" evidence="5">
    <location>
        <begin position="454"/>
        <end position="464"/>
    </location>
</feature>
<feature type="compositionally biased region" description="Polar residues" evidence="5">
    <location>
        <begin position="667"/>
        <end position="678"/>
    </location>
</feature>
<feature type="region of interest" description="Disordered" evidence="5">
    <location>
        <begin position="1095"/>
        <end position="1123"/>
    </location>
</feature>
<feature type="region of interest" description="Disordered" evidence="5">
    <location>
        <begin position="1247"/>
        <end position="1274"/>
    </location>
</feature>
<feature type="domain" description="Beta/gamma crystallin 'Greek key'" evidence="6">
    <location>
        <begin position="1518"/>
        <end position="1569"/>
    </location>
</feature>
<feature type="compositionally biased region" description="Low complexity" evidence="5">
    <location>
        <begin position="162"/>
        <end position="172"/>
    </location>
</feature>
<feature type="compositionally biased region" description="Basic and acidic residues" evidence="5">
    <location>
        <begin position="25"/>
        <end position="64"/>
    </location>
</feature>
<feature type="domain" description="Beta/gamma crystallin 'Greek key'" evidence="6">
    <location>
        <begin position="1801"/>
        <end position="1841"/>
    </location>
</feature>
<evidence type="ECO:0000256" key="4">
    <source>
        <dbReference type="ARBA" id="ARBA00022737"/>
    </source>
</evidence>
<evidence type="ECO:0000259" key="6">
    <source>
        <dbReference type="PROSITE" id="PS50915"/>
    </source>
</evidence>
<keyword evidence="7" id="KW-1185">Reference proteome</keyword>
<dbReference type="InterPro" id="IPR035992">
    <property type="entry name" value="Ricin_B-like_lectins"/>
</dbReference>
<name>A0ABM3XCW8_ERIEU</name>
<feature type="compositionally biased region" description="Polar residues" evidence="5">
    <location>
        <begin position="822"/>
        <end position="832"/>
    </location>
</feature>